<protein>
    <submittedName>
        <fullName evidence="1">Uncharacterized protein</fullName>
    </submittedName>
</protein>
<organism evidence="1 2">
    <name type="scientific">Pluteus cervinus</name>
    <dbReference type="NCBI Taxonomy" id="181527"/>
    <lineage>
        <taxon>Eukaryota</taxon>
        <taxon>Fungi</taxon>
        <taxon>Dikarya</taxon>
        <taxon>Basidiomycota</taxon>
        <taxon>Agaricomycotina</taxon>
        <taxon>Agaricomycetes</taxon>
        <taxon>Agaricomycetidae</taxon>
        <taxon>Agaricales</taxon>
        <taxon>Pluteineae</taxon>
        <taxon>Pluteaceae</taxon>
        <taxon>Pluteus</taxon>
    </lineage>
</organism>
<evidence type="ECO:0000313" key="2">
    <source>
        <dbReference type="Proteomes" id="UP000308600"/>
    </source>
</evidence>
<accession>A0ACD3ABR4</accession>
<sequence length="106" mass="11753">MHQSTYLLLVQEGKRGQSNDPEPQLIAEAIAAFAHNRRIQAPSPLDRQVITAIAMVGISPVFDRFTVTLDLLQAVGIGSYPTQPTVVLKEWDQWQTVAPSFSVSRH</sequence>
<dbReference type="Proteomes" id="UP000308600">
    <property type="component" value="Unassembled WGS sequence"/>
</dbReference>
<proteinExistence type="predicted"/>
<gene>
    <name evidence="1" type="ORF">BDN72DRAFT_929015</name>
</gene>
<reference evidence="1 2" key="1">
    <citation type="journal article" date="2019" name="Nat. Ecol. Evol.">
        <title>Megaphylogeny resolves global patterns of mushroom evolution.</title>
        <authorList>
            <person name="Varga T."/>
            <person name="Krizsan K."/>
            <person name="Foldi C."/>
            <person name="Dima B."/>
            <person name="Sanchez-Garcia M."/>
            <person name="Sanchez-Ramirez S."/>
            <person name="Szollosi G.J."/>
            <person name="Szarkandi J.G."/>
            <person name="Papp V."/>
            <person name="Albert L."/>
            <person name="Andreopoulos W."/>
            <person name="Angelini C."/>
            <person name="Antonin V."/>
            <person name="Barry K.W."/>
            <person name="Bougher N.L."/>
            <person name="Buchanan P."/>
            <person name="Buyck B."/>
            <person name="Bense V."/>
            <person name="Catcheside P."/>
            <person name="Chovatia M."/>
            <person name="Cooper J."/>
            <person name="Damon W."/>
            <person name="Desjardin D."/>
            <person name="Finy P."/>
            <person name="Geml J."/>
            <person name="Haridas S."/>
            <person name="Hughes K."/>
            <person name="Justo A."/>
            <person name="Karasinski D."/>
            <person name="Kautmanova I."/>
            <person name="Kiss B."/>
            <person name="Kocsube S."/>
            <person name="Kotiranta H."/>
            <person name="LaButti K.M."/>
            <person name="Lechner B.E."/>
            <person name="Liimatainen K."/>
            <person name="Lipzen A."/>
            <person name="Lukacs Z."/>
            <person name="Mihaltcheva S."/>
            <person name="Morgado L.N."/>
            <person name="Niskanen T."/>
            <person name="Noordeloos M.E."/>
            <person name="Ohm R.A."/>
            <person name="Ortiz-Santana B."/>
            <person name="Ovrebo C."/>
            <person name="Racz N."/>
            <person name="Riley R."/>
            <person name="Savchenko A."/>
            <person name="Shiryaev A."/>
            <person name="Soop K."/>
            <person name="Spirin V."/>
            <person name="Szebenyi C."/>
            <person name="Tomsovsky M."/>
            <person name="Tulloss R.E."/>
            <person name="Uehling J."/>
            <person name="Grigoriev I.V."/>
            <person name="Vagvolgyi C."/>
            <person name="Papp T."/>
            <person name="Martin F.M."/>
            <person name="Miettinen O."/>
            <person name="Hibbett D.S."/>
            <person name="Nagy L.G."/>
        </authorList>
    </citation>
    <scope>NUCLEOTIDE SEQUENCE [LARGE SCALE GENOMIC DNA]</scope>
    <source>
        <strain evidence="1 2">NL-1719</strain>
    </source>
</reference>
<evidence type="ECO:0000313" key="1">
    <source>
        <dbReference type="EMBL" id="TFK63167.1"/>
    </source>
</evidence>
<keyword evidence="2" id="KW-1185">Reference proteome</keyword>
<dbReference type="EMBL" id="ML208536">
    <property type="protein sequence ID" value="TFK63167.1"/>
    <property type="molecule type" value="Genomic_DNA"/>
</dbReference>
<name>A0ACD3ABR4_9AGAR</name>